<protein>
    <submittedName>
        <fullName evidence="1">Uncharacterized protein</fullName>
    </submittedName>
</protein>
<dbReference type="Proteomes" id="UP001062846">
    <property type="component" value="Chromosome 12"/>
</dbReference>
<sequence length="857" mass="95827">MEETFVPFRGIKNDLKGRLLCYKQDWTGGLRSGIRILAPTTYIFFASAIPVISFGEQLERNTDGTITAVQTLASTSLCGIIHSIIGGQPLLILGVAEPTVLMYTFMFDFAKDRKDLGPKLFLAWTGWVCVWTALLLFMLAILGACSIINRFTRVAGELFGLLIAMLFVQQAVRGVVEEFGIPQRENPKQVALQPSWRFGNGMFALVLSFGLLFTALRSRKARSWRYGTGSLRGFIADYGVPLMVVVWTAISYAPVNNVPKGIPRRLFSPNPWSPGAYSNWTVIKEMISVPPLYIVGAFIPATMIAVLYYFDHSVASQLAQQKEFNLKKPASYHYDLLLLGFLVILCGLLGIPPSNGVIPQSPMHTKSLATLKHQISISVSSISSVCRATVSTPSALIPEEHDYPYVFLLKQLLRNKLVSTARKSISKNSNLGQLYRNMQEAYNEMQTPLVYQIPSSLGLKELKESTVQLASSSGYIDAPVDETVFDVDKDVDDLLPVEVKEQRLSNLLQALMVGGCVAAMPLLKKIPTSVLWGYFAFMAIESLPGNQFWERILLLFTAPSRRYKVLEEYHATFVETVPFKAIATFTVFQTVYLLACFGITWIPIAGVLFPLLIMLLVPVRQYLLPKFFKGAHLQDLDAAEYEEAPAITYNVAFNDQEPQPRTPHIDSGEILDDIITRSRGEIRHVHSPKMTSSTPGSQEDMKPAYSPRVPQRAHCPRLSDLKLGRSPSESGEGVEIKQTPSPRLSPLGQSTYGGNKMRRLMYPSSRRGIKAAYKSFTDMKFLLIIIEVFRIMGFLRHCIMNFAKPMNEYLRSTDTNTLTQFGNIYVSIFTKSARHDLVVIKSEIREVCEIHRESGGI</sequence>
<gene>
    <name evidence="1" type="ORF">RHMOL_Rhmol12G0194700</name>
</gene>
<organism evidence="1 2">
    <name type="scientific">Rhododendron molle</name>
    <name type="common">Chinese azalea</name>
    <name type="synonym">Azalea mollis</name>
    <dbReference type="NCBI Taxonomy" id="49168"/>
    <lineage>
        <taxon>Eukaryota</taxon>
        <taxon>Viridiplantae</taxon>
        <taxon>Streptophyta</taxon>
        <taxon>Embryophyta</taxon>
        <taxon>Tracheophyta</taxon>
        <taxon>Spermatophyta</taxon>
        <taxon>Magnoliopsida</taxon>
        <taxon>eudicotyledons</taxon>
        <taxon>Gunneridae</taxon>
        <taxon>Pentapetalae</taxon>
        <taxon>asterids</taxon>
        <taxon>Ericales</taxon>
        <taxon>Ericaceae</taxon>
        <taxon>Ericoideae</taxon>
        <taxon>Rhodoreae</taxon>
        <taxon>Rhododendron</taxon>
    </lineage>
</organism>
<reference evidence="1" key="1">
    <citation type="submission" date="2022-02" db="EMBL/GenBank/DDBJ databases">
        <title>Plant Genome Project.</title>
        <authorList>
            <person name="Zhang R.-G."/>
        </authorList>
    </citation>
    <scope>NUCLEOTIDE SEQUENCE</scope>
    <source>
        <strain evidence="1">AT1</strain>
    </source>
</reference>
<dbReference type="EMBL" id="CM046399">
    <property type="protein sequence ID" value="KAI8529038.1"/>
    <property type="molecule type" value="Genomic_DNA"/>
</dbReference>
<accession>A0ACC0LJS9</accession>
<evidence type="ECO:0000313" key="2">
    <source>
        <dbReference type="Proteomes" id="UP001062846"/>
    </source>
</evidence>
<proteinExistence type="predicted"/>
<keyword evidence="2" id="KW-1185">Reference proteome</keyword>
<comment type="caution">
    <text evidence="1">The sequence shown here is derived from an EMBL/GenBank/DDBJ whole genome shotgun (WGS) entry which is preliminary data.</text>
</comment>
<name>A0ACC0LJS9_RHOML</name>
<evidence type="ECO:0000313" key="1">
    <source>
        <dbReference type="EMBL" id="KAI8529038.1"/>
    </source>
</evidence>